<dbReference type="EMBL" id="BMAR01000030">
    <property type="protein sequence ID" value="GFR49498.1"/>
    <property type="molecule type" value="Genomic_DNA"/>
</dbReference>
<feature type="non-terminal residue" evidence="2">
    <location>
        <position position="230"/>
    </location>
</feature>
<comment type="caution">
    <text evidence="2">The sequence shown here is derived from an EMBL/GenBank/DDBJ whole genome shotgun (WGS) entry which is preliminary data.</text>
</comment>
<name>A0AAD3DX56_9CHLO</name>
<evidence type="ECO:0000313" key="2">
    <source>
        <dbReference type="EMBL" id="GFR49498.1"/>
    </source>
</evidence>
<evidence type="ECO:0000256" key="1">
    <source>
        <dbReference type="SAM" id="Phobius"/>
    </source>
</evidence>
<organism evidence="2 3">
    <name type="scientific">Astrephomene gubernaculifera</name>
    <dbReference type="NCBI Taxonomy" id="47775"/>
    <lineage>
        <taxon>Eukaryota</taxon>
        <taxon>Viridiplantae</taxon>
        <taxon>Chlorophyta</taxon>
        <taxon>core chlorophytes</taxon>
        <taxon>Chlorophyceae</taxon>
        <taxon>CS clade</taxon>
        <taxon>Chlamydomonadales</taxon>
        <taxon>Astrephomenaceae</taxon>
        <taxon>Astrephomene</taxon>
    </lineage>
</organism>
<sequence>MGAALLSPWRGERGAEAAYVRAVGARCALWHCCYLVYQISAVIAVLGRALKEGRPHELPCLLLFSAPHALSSALLCGHFAGWLRLREPLAAATTGMRALLKLAAAVRLLPYAQVSPNYVGWGMDVMCEGVLPALFEQARAPLVLPLRALEGLATGLHYMRLQAAAGGGGSGGGMRGGLGGLGGAVEEEGPAAAGALLLYALSWTLGCGLLTVALDAVQRAQFRNEQQQEG</sequence>
<proteinExistence type="predicted"/>
<accession>A0AAD3DX56</accession>
<keyword evidence="1" id="KW-1133">Transmembrane helix</keyword>
<dbReference type="Proteomes" id="UP001054857">
    <property type="component" value="Unassembled WGS sequence"/>
</dbReference>
<evidence type="ECO:0000313" key="3">
    <source>
        <dbReference type="Proteomes" id="UP001054857"/>
    </source>
</evidence>
<keyword evidence="1" id="KW-0472">Membrane</keyword>
<keyword evidence="3" id="KW-1185">Reference proteome</keyword>
<reference evidence="2 3" key="1">
    <citation type="journal article" date="2021" name="Sci. Rep.">
        <title>Genome sequencing of the multicellular alga Astrephomene provides insights into convergent evolution of germ-soma differentiation.</title>
        <authorList>
            <person name="Yamashita S."/>
            <person name="Yamamoto K."/>
            <person name="Matsuzaki R."/>
            <person name="Suzuki S."/>
            <person name="Yamaguchi H."/>
            <person name="Hirooka S."/>
            <person name="Minakuchi Y."/>
            <person name="Miyagishima S."/>
            <person name="Kawachi M."/>
            <person name="Toyoda A."/>
            <person name="Nozaki H."/>
        </authorList>
    </citation>
    <scope>NUCLEOTIDE SEQUENCE [LARGE SCALE GENOMIC DNA]</scope>
    <source>
        <strain evidence="2 3">NIES-4017</strain>
    </source>
</reference>
<keyword evidence="1" id="KW-0812">Transmembrane</keyword>
<protein>
    <submittedName>
        <fullName evidence="2">Uncharacterized protein</fullName>
    </submittedName>
</protein>
<gene>
    <name evidence="2" type="ORF">Agub_g11535</name>
</gene>
<dbReference type="AlphaFoldDB" id="A0AAD3DX56"/>
<feature type="transmembrane region" description="Helical" evidence="1">
    <location>
        <begin position="196"/>
        <end position="217"/>
    </location>
</feature>